<organism evidence="2 3">
    <name type="scientific">Cognatilysobacter xinjiangensis</name>
    <dbReference type="NCBI Taxonomy" id="546892"/>
    <lineage>
        <taxon>Bacteria</taxon>
        <taxon>Pseudomonadati</taxon>
        <taxon>Pseudomonadota</taxon>
        <taxon>Gammaproteobacteria</taxon>
        <taxon>Lysobacterales</taxon>
        <taxon>Lysobacteraceae</taxon>
        <taxon>Cognatilysobacter</taxon>
    </lineage>
</organism>
<accession>A0ABQ3C2L5</accession>
<evidence type="ECO:0000256" key="1">
    <source>
        <dbReference type="SAM" id="MobiDB-lite"/>
    </source>
</evidence>
<feature type="compositionally biased region" description="Basic residues" evidence="1">
    <location>
        <begin position="189"/>
        <end position="200"/>
    </location>
</feature>
<feature type="compositionally biased region" description="Low complexity" evidence="1">
    <location>
        <begin position="178"/>
        <end position="188"/>
    </location>
</feature>
<protein>
    <recommendedName>
        <fullName evidence="4">DUF2894 domain-containing protein</fullName>
    </recommendedName>
</protein>
<sequence length="200" mass="21262">MSDAVDIAAMLATLQQRGADRLDPLCYARIRALSRRAADRDGGLRRVLDARIAELASACLASLDASHAAPARDGSRQSARNAFAALHERLAADTASPKAQAATTALDELHRASATARARSQMRQALDSAPQDAGPLNSTLLVHRALTLMRDVSPDYLQAFMGYVDALAWLDGMTAKAAPASATPIAGPKRPRAKPRTRRA</sequence>
<comment type="caution">
    <text evidence="2">The sequence shown here is derived from an EMBL/GenBank/DDBJ whole genome shotgun (WGS) entry which is preliminary data.</text>
</comment>
<proteinExistence type="predicted"/>
<dbReference type="EMBL" id="BMXY01000002">
    <property type="protein sequence ID" value="GGZ64893.1"/>
    <property type="molecule type" value="Genomic_DNA"/>
</dbReference>
<reference evidence="3" key="1">
    <citation type="journal article" date="2019" name="Int. J. Syst. Evol. Microbiol.">
        <title>The Global Catalogue of Microorganisms (GCM) 10K type strain sequencing project: providing services to taxonomists for standard genome sequencing and annotation.</title>
        <authorList>
            <consortium name="The Broad Institute Genomics Platform"/>
            <consortium name="The Broad Institute Genome Sequencing Center for Infectious Disease"/>
            <person name="Wu L."/>
            <person name="Ma J."/>
        </authorList>
    </citation>
    <scope>NUCLEOTIDE SEQUENCE [LARGE SCALE GENOMIC DNA]</scope>
    <source>
        <strain evidence="3">KCTC 22558</strain>
    </source>
</reference>
<dbReference type="RefSeq" id="WP_189449189.1">
    <property type="nucleotide sequence ID" value="NZ_BMXY01000002.1"/>
</dbReference>
<dbReference type="Pfam" id="PF11445">
    <property type="entry name" value="DUF2894"/>
    <property type="match status" value="1"/>
</dbReference>
<dbReference type="InterPro" id="IPR021549">
    <property type="entry name" value="DUF2894"/>
</dbReference>
<evidence type="ECO:0000313" key="2">
    <source>
        <dbReference type="EMBL" id="GGZ64893.1"/>
    </source>
</evidence>
<dbReference type="Proteomes" id="UP000643403">
    <property type="component" value="Unassembled WGS sequence"/>
</dbReference>
<name>A0ABQ3C2L5_9GAMM</name>
<keyword evidence="3" id="KW-1185">Reference proteome</keyword>
<gene>
    <name evidence="2" type="ORF">GCM10008101_18290</name>
</gene>
<feature type="region of interest" description="Disordered" evidence="1">
    <location>
        <begin position="178"/>
        <end position="200"/>
    </location>
</feature>
<evidence type="ECO:0000313" key="3">
    <source>
        <dbReference type="Proteomes" id="UP000643403"/>
    </source>
</evidence>
<evidence type="ECO:0008006" key="4">
    <source>
        <dbReference type="Google" id="ProtNLM"/>
    </source>
</evidence>